<dbReference type="GO" id="GO:0030246">
    <property type="term" value="F:carbohydrate binding"/>
    <property type="evidence" value="ECO:0007669"/>
    <property type="project" value="UniProtKB-KW"/>
</dbReference>
<evidence type="ECO:0000259" key="5">
    <source>
        <dbReference type="Pfam" id="PF07686"/>
    </source>
</evidence>
<dbReference type="InterPro" id="IPR013106">
    <property type="entry name" value="Ig_V-set"/>
</dbReference>
<evidence type="ECO:0000256" key="2">
    <source>
        <dbReference type="ARBA" id="ARBA00022692"/>
    </source>
</evidence>
<keyword evidence="4" id="KW-0472">Membrane</keyword>
<dbReference type="eggNOG" id="ENOG502S41V">
    <property type="taxonomic scope" value="Eukaryota"/>
</dbReference>
<proteinExistence type="predicted"/>
<dbReference type="SUPFAM" id="SSF48726">
    <property type="entry name" value="Immunoglobulin"/>
    <property type="match status" value="2"/>
</dbReference>
<dbReference type="AlphaFoldDB" id="L9L1T6"/>
<dbReference type="InParanoid" id="L9L1T6"/>
<sequence>VPVRCSFSYPGVGWNNSDPVHGYWFRDVANVNTNKDAAVATNDPARTVREEARGRFRLLGDPRTENCSLDIRDARRSDQGTYFFRVERGPIVKWNYWGTKLYVRVKGPLTHIHVWGTLESGRPTNLTCSVPWACEQGTPPIFFWSGTSVSSLGPSVTRSSVLSLTPRPQDHDTNLTCRVTVRGANGTDVTLMGTIRLNVSSPGAEASPRGLTPTLPCLLQTPHGT</sequence>
<keyword evidence="3" id="KW-1133">Transmembrane helix</keyword>
<dbReference type="Pfam" id="PF07686">
    <property type="entry name" value="V-set"/>
    <property type="match status" value="1"/>
</dbReference>
<dbReference type="STRING" id="246437.L9L1T6"/>
<dbReference type="Proteomes" id="UP000011518">
    <property type="component" value="Unassembled WGS sequence"/>
</dbReference>
<evidence type="ECO:0000313" key="6">
    <source>
        <dbReference type="EMBL" id="ELW69160.1"/>
    </source>
</evidence>
<dbReference type="PANTHER" id="PTHR12035:SF136">
    <property type="entry name" value="MYELOID CELL SURFACE ANTIGEN CD33"/>
    <property type="match status" value="1"/>
</dbReference>
<comment type="subcellular location">
    <subcellularLocation>
        <location evidence="1">Membrane</location>
        <topology evidence="1">Single-pass membrane protein</topology>
    </subcellularLocation>
</comment>
<dbReference type="GO" id="GO:0005886">
    <property type="term" value="C:plasma membrane"/>
    <property type="evidence" value="ECO:0007669"/>
    <property type="project" value="TreeGrafter"/>
</dbReference>
<dbReference type="GO" id="GO:0007155">
    <property type="term" value="P:cell adhesion"/>
    <property type="evidence" value="ECO:0007669"/>
    <property type="project" value="TreeGrafter"/>
</dbReference>
<name>L9L1T6_TUPCH</name>
<dbReference type="GO" id="GO:0033691">
    <property type="term" value="F:sialic acid binding"/>
    <property type="evidence" value="ECO:0007669"/>
    <property type="project" value="TreeGrafter"/>
</dbReference>
<organism evidence="6 7">
    <name type="scientific">Tupaia chinensis</name>
    <name type="common">Chinese tree shrew</name>
    <name type="synonym">Tupaia belangeri chinensis</name>
    <dbReference type="NCBI Taxonomy" id="246437"/>
    <lineage>
        <taxon>Eukaryota</taxon>
        <taxon>Metazoa</taxon>
        <taxon>Chordata</taxon>
        <taxon>Craniata</taxon>
        <taxon>Vertebrata</taxon>
        <taxon>Euteleostomi</taxon>
        <taxon>Mammalia</taxon>
        <taxon>Eutheria</taxon>
        <taxon>Euarchontoglires</taxon>
        <taxon>Scandentia</taxon>
        <taxon>Tupaiidae</taxon>
        <taxon>Tupaia</taxon>
    </lineage>
</organism>
<dbReference type="Gene3D" id="2.60.40.10">
    <property type="entry name" value="Immunoglobulins"/>
    <property type="match status" value="2"/>
</dbReference>
<evidence type="ECO:0000256" key="4">
    <source>
        <dbReference type="ARBA" id="ARBA00023136"/>
    </source>
</evidence>
<feature type="non-terminal residue" evidence="6">
    <location>
        <position position="1"/>
    </location>
</feature>
<evidence type="ECO:0000256" key="3">
    <source>
        <dbReference type="ARBA" id="ARBA00022989"/>
    </source>
</evidence>
<dbReference type="PANTHER" id="PTHR12035">
    <property type="entry name" value="SIALIC ACID BINDING IMMUNOGLOBULIN-LIKE LECTIN"/>
    <property type="match status" value="1"/>
</dbReference>
<keyword evidence="2" id="KW-0812">Transmembrane</keyword>
<feature type="domain" description="Immunoglobulin V-set" evidence="5">
    <location>
        <begin position="5"/>
        <end position="100"/>
    </location>
</feature>
<reference evidence="7" key="1">
    <citation type="submission" date="2012-07" db="EMBL/GenBank/DDBJ databases">
        <title>Genome of the Chinese tree shrew, a rising model animal genetically related to primates.</title>
        <authorList>
            <person name="Zhang G."/>
            <person name="Fan Y."/>
            <person name="Yao Y."/>
            <person name="Huang Z."/>
        </authorList>
    </citation>
    <scope>NUCLEOTIDE SEQUENCE [LARGE SCALE GENOMIC DNA]</scope>
</reference>
<protein>
    <submittedName>
        <fullName evidence="6">Sialic acid-binding Ig-like lectin 9</fullName>
    </submittedName>
</protein>
<reference evidence="7" key="2">
    <citation type="journal article" date="2013" name="Nat. Commun.">
        <title>Genome of the Chinese tree shrew.</title>
        <authorList>
            <person name="Fan Y."/>
            <person name="Huang Z.Y."/>
            <person name="Cao C.C."/>
            <person name="Chen C.S."/>
            <person name="Chen Y.X."/>
            <person name="Fan D.D."/>
            <person name="He J."/>
            <person name="Hou H.L."/>
            <person name="Hu L."/>
            <person name="Hu X.T."/>
            <person name="Jiang X.T."/>
            <person name="Lai R."/>
            <person name="Lang Y.S."/>
            <person name="Liang B."/>
            <person name="Liao S.G."/>
            <person name="Mu D."/>
            <person name="Ma Y.Y."/>
            <person name="Niu Y.Y."/>
            <person name="Sun X.Q."/>
            <person name="Xia J.Q."/>
            <person name="Xiao J."/>
            <person name="Xiong Z.Q."/>
            <person name="Xu L."/>
            <person name="Yang L."/>
            <person name="Zhang Y."/>
            <person name="Zhao W."/>
            <person name="Zhao X.D."/>
            <person name="Zheng Y.T."/>
            <person name="Zhou J.M."/>
            <person name="Zhu Y.B."/>
            <person name="Zhang G.J."/>
            <person name="Wang J."/>
            <person name="Yao Y.G."/>
        </authorList>
    </citation>
    <scope>NUCLEOTIDE SEQUENCE [LARGE SCALE GENOMIC DNA]</scope>
</reference>
<keyword evidence="7" id="KW-1185">Reference proteome</keyword>
<keyword evidence="6" id="KW-0430">Lectin</keyword>
<dbReference type="InterPro" id="IPR036179">
    <property type="entry name" value="Ig-like_dom_sf"/>
</dbReference>
<dbReference type="InterPro" id="IPR051036">
    <property type="entry name" value="SIGLEC"/>
</dbReference>
<dbReference type="InterPro" id="IPR013783">
    <property type="entry name" value="Ig-like_fold"/>
</dbReference>
<accession>L9L1T6</accession>
<dbReference type="EMBL" id="KB320545">
    <property type="protein sequence ID" value="ELW69160.1"/>
    <property type="molecule type" value="Genomic_DNA"/>
</dbReference>
<gene>
    <name evidence="6" type="ORF">TREES_T100007284</name>
</gene>
<evidence type="ECO:0000313" key="7">
    <source>
        <dbReference type="Proteomes" id="UP000011518"/>
    </source>
</evidence>
<evidence type="ECO:0000256" key="1">
    <source>
        <dbReference type="ARBA" id="ARBA00004167"/>
    </source>
</evidence>